<proteinExistence type="predicted"/>
<evidence type="ECO:0000256" key="9">
    <source>
        <dbReference type="SAM" id="Coils"/>
    </source>
</evidence>
<comment type="function">
    <text evidence="8">Plays a role in the organization of both preexisting and nascent microtubules in interphase cells. During mitosis, required for the organization and orientation of the mitotic spindle.</text>
</comment>
<dbReference type="GO" id="GO:0043015">
    <property type="term" value="F:gamma-tubulin binding"/>
    <property type="evidence" value="ECO:0007669"/>
    <property type="project" value="InterPro"/>
</dbReference>
<keyword evidence="7" id="KW-0206">Cytoskeleton</keyword>
<evidence type="ECO:0000256" key="7">
    <source>
        <dbReference type="ARBA" id="ARBA00023212"/>
    </source>
</evidence>
<dbReference type="EMBL" id="JAIZAY010000009">
    <property type="protein sequence ID" value="KAJ8036448.1"/>
    <property type="molecule type" value="Genomic_DNA"/>
</dbReference>
<evidence type="ECO:0000256" key="4">
    <source>
        <dbReference type="ARBA" id="ARBA00022490"/>
    </source>
</evidence>
<evidence type="ECO:0000256" key="3">
    <source>
        <dbReference type="ARBA" id="ARBA00018408"/>
    </source>
</evidence>
<reference evidence="10" key="1">
    <citation type="submission" date="2021-10" db="EMBL/GenBank/DDBJ databases">
        <title>Tropical sea cucumber genome reveals ecological adaptation and Cuvierian tubules defense mechanism.</title>
        <authorList>
            <person name="Chen T."/>
        </authorList>
    </citation>
    <scope>NUCLEOTIDE SEQUENCE</scope>
    <source>
        <strain evidence="10">Nanhai2018</strain>
        <tissue evidence="10">Muscle</tissue>
    </source>
</reference>
<dbReference type="Proteomes" id="UP001152320">
    <property type="component" value="Chromosome 9"/>
</dbReference>
<accession>A0A9Q1H8F8</accession>
<dbReference type="InterPro" id="IPR037692">
    <property type="entry name" value="CEP70"/>
</dbReference>
<evidence type="ECO:0000256" key="1">
    <source>
        <dbReference type="ARBA" id="ARBA00004300"/>
    </source>
</evidence>
<keyword evidence="4" id="KW-0963">Cytoplasm</keyword>
<evidence type="ECO:0000313" key="10">
    <source>
        <dbReference type="EMBL" id="KAJ8036448.1"/>
    </source>
</evidence>
<sequence>MLISWGKDLKQLHRLSRSLIKDLQELKKDPRLNRKDEIVRQLDEALQTARDTKETLRELYIRDSIWPAARISHKAVQTKKVKLDTGESHSKHWNGVGQMIYELDQTVANVSERLGLPLVNESKSHRHHEWWCEQSNQHLVPTIKHWMELWASEREQAEKEEHRKRRAKEESVVKDKRKLTEAEEVVAHFQKLFDVPTKEGVYTRLNDVYSRLGELMNVLHVLKDILGLDRDEPVSRVVAVVKKLCDLHSESSTHLLRFLLQADDLDRMILRIDEYHKFFPVFERVALELMEILEVDNLTHVVPAVKALKLLQP</sequence>
<keyword evidence="11" id="KW-1185">Reference proteome</keyword>
<dbReference type="GO" id="GO:0060271">
    <property type="term" value="P:cilium assembly"/>
    <property type="evidence" value="ECO:0007669"/>
    <property type="project" value="InterPro"/>
</dbReference>
<evidence type="ECO:0000256" key="5">
    <source>
        <dbReference type="ARBA" id="ARBA00022803"/>
    </source>
</evidence>
<dbReference type="GO" id="GO:0005813">
    <property type="term" value="C:centrosome"/>
    <property type="evidence" value="ECO:0007669"/>
    <property type="project" value="UniProtKB-SubCell"/>
</dbReference>
<dbReference type="OrthoDB" id="2020926at2759"/>
<dbReference type="AlphaFoldDB" id="A0A9Q1H8F8"/>
<dbReference type="PANTHER" id="PTHR14594">
    <property type="entry name" value="CENTROSOMAL PROTEIN OF 70 KDA"/>
    <property type="match status" value="1"/>
</dbReference>
<gene>
    <name evidence="10" type="ORF">HOLleu_20424</name>
</gene>
<name>A0A9Q1H8F8_HOLLE</name>
<evidence type="ECO:0000313" key="11">
    <source>
        <dbReference type="Proteomes" id="UP001152320"/>
    </source>
</evidence>
<dbReference type="GO" id="GO:0070507">
    <property type="term" value="P:regulation of microtubule cytoskeleton organization"/>
    <property type="evidence" value="ECO:0007669"/>
    <property type="project" value="InterPro"/>
</dbReference>
<comment type="subcellular location">
    <subcellularLocation>
        <location evidence="1">Cytoplasm</location>
        <location evidence="1">Cytoskeleton</location>
        <location evidence="1">Microtubule organizing center</location>
        <location evidence="1">Centrosome</location>
    </subcellularLocation>
</comment>
<evidence type="ECO:0000256" key="6">
    <source>
        <dbReference type="ARBA" id="ARBA00023054"/>
    </source>
</evidence>
<comment type="caution">
    <text evidence="10">The sequence shown here is derived from an EMBL/GenBank/DDBJ whole genome shotgun (WGS) entry which is preliminary data.</text>
</comment>
<comment type="subunit">
    <text evidence="2">Directly interacts with tubulin-gamma; this interaction determines centrosomal localization.</text>
</comment>
<organism evidence="10 11">
    <name type="scientific">Holothuria leucospilota</name>
    <name type="common">Black long sea cucumber</name>
    <name type="synonym">Mertensiothuria leucospilota</name>
    <dbReference type="NCBI Taxonomy" id="206669"/>
    <lineage>
        <taxon>Eukaryota</taxon>
        <taxon>Metazoa</taxon>
        <taxon>Echinodermata</taxon>
        <taxon>Eleutherozoa</taxon>
        <taxon>Echinozoa</taxon>
        <taxon>Holothuroidea</taxon>
        <taxon>Aspidochirotacea</taxon>
        <taxon>Aspidochirotida</taxon>
        <taxon>Holothuriidae</taxon>
        <taxon>Holothuria</taxon>
    </lineage>
</organism>
<protein>
    <recommendedName>
        <fullName evidence="3">Centrosomal protein of 70 kDa</fullName>
    </recommendedName>
</protein>
<dbReference type="PANTHER" id="PTHR14594:SF1">
    <property type="entry name" value="CENTROSOMAL PROTEIN OF 70 KDA"/>
    <property type="match status" value="1"/>
</dbReference>
<keyword evidence="5" id="KW-0802">TPR repeat</keyword>
<keyword evidence="6 9" id="KW-0175">Coiled coil</keyword>
<feature type="coiled-coil region" evidence="9">
    <location>
        <begin position="9"/>
        <end position="62"/>
    </location>
</feature>
<evidence type="ECO:0000256" key="8">
    <source>
        <dbReference type="ARBA" id="ARBA00025273"/>
    </source>
</evidence>
<evidence type="ECO:0000256" key="2">
    <source>
        <dbReference type="ARBA" id="ARBA00011832"/>
    </source>
</evidence>